<dbReference type="InterPro" id="IPR020030">
    <property type="entry name" value="Pseudaminic_synth_PseI"/>
</dbReference>
<sequence length="342" mass="38958">MQIGKHNTKDKVFIIAELSANHSGSIKIAKDTIYAAKESGADAIKLQTYKPEWMTIDSKKNDFIIKGGLWNGKNFFELYKLAMTPLEWHEELFNYARSLDLEMFSSPFSLEAVDFLEKFNPSAYKIASFEVPWYELIEYTAKKKRPIIISTGIATLQEIEDVVRISKKENVEIALLKCTSAYPTPLEDANLKTIPAIKEIFNVEVGFSDHTLGVTAPIVAVSLGARIIEKHFILDKNLNSPDKEFSLTPNEFKEMVKTIREAEKLLGEVNFKPKKGREFARSLYVVKDIKKGEKFTKDNIKAIRPGFGLHPKYLPDIIGKVACRDLEKGNRLRWEYITDSLN</sequence>
<dbReference type="Pfam" id="PF08666">
    <property type="entry name" value="SAF"/>
    <property type="match status" value="1"/>
</dbReference>
<dbReference type="AlphaFoldDB" id="A0AAI9AH77"/>
<dbReference type="InterPro" id="IPR036732">
    <property type="entry name" value="AFP_Neu5c_C_sf"/>
</dbReference>
<dbReference type="Gene3D" id="3.20.20.70">
    <property type="entry name" value="Aldolase class I"/>
    <property type="match status" value="1"/>
</dbReference>
<dbReference type="SUPFAM" id="SSF51269">
    <property type="entry name" value="AFP III-like domain"/>
    <property type="match status" value="1"/>
</dbReference>
<organism evidence="2 3">
    <name type="scientific">Caminibacter mediatlanticus TB-2</name>
    <dbReference type="NCBI Taxonomy" id="391592"/>
    <lineage>
        <taxon>Bacteria</taxon>
        <taxon>Pseudomonadati</taxon>
        <taxon>Campylobacterota</taxon>
        <taxon>Epsilonproteobacteria</taxon>
        <taxon>Nautiliales</taxon>
        <taxon>Nautiliaceae</taxon>
        <taxon>Caminibacter</taxon>
    </lineage>
</organism>
<dbReference type="PROSITE" id="PS50844">
    <property type="entry name" value="AFP_LIKE"/>
    <property type="match status" value="1"/>
</dbReference>
<gene>
    <name evidence="2" type="ORF">CMTB2_04757</name>
</gene>
<dbReference type="GO" id="GO:0016051">
    <property type="term" value="P:carbohydrate biosynthetic process"/>
    <property type="evidence" value="ECO:0007669"/>
    <property type="project" value="InterPro"/>
</dbReference>
<dbReference type="InterPro" id="IPR006190">
    <property type="entry name" value="SAF_AFP_Neu5Ac"/>
</dbReference>
<accession>A0AAI9AH77</accession>
<dbReference type="Proteomes" id="UP000003288">
    <property type="component" value="Unassembled WGS sequence"/>
</dbReference>
<dbReference type="InterPro" id="IPR051690">
    <property type="entry name" value="PseI-like"/>
</dbReference>
<proteinExistence type="predicted"/>
<feature type="domain" description="AFP-like" evidence="1">
    <location>
        <begin position="282"/>
        <end position="340"/>
    </location>
</feature>
<dbReference type="SMART" id="SM00858">
    <property type="entry name" value="SAF"/>
    <property type="match status" value="1"/>
</dbReference>
<dbReference type="InterPro" id="IPR013785">
    <property type="entry name" value="Aldolase_TIM"/>
</dbReference>
<evidence type="ECO:0000259" key="1">
    <source>
        <dbReference type="PROSITE" id="PS50844"/>
    </source>
</evidence>
<dbReference type="InterPro" id="IPR013132">
    <property type="entry name" value="PseI/NeuA/B-like_N"/>
</dbReference>
<dbReference type="PANTHER" id="PTHR42966:SF2">
    <property type="entry name" value="PSEUDAMINIC ACID SYNTHASE"/>
    <property type="match status" value="1"/>
</dbReference>
<dbReference type="EMBL" id="ABCJ01000004">
    <property type="protein sequence ID" value="EDM23566.1"/>
    <property type="molecule type" value="Genomic_DNA"/>
</dbReference>
<evidence type="ECO:0000313" key="2">
    <source>
        <dbReference type="EMBL" id="EDM23566.1"/>
    </source>
</evidence>
<reference evidence="2 3" key="1">
    <citation type="journal article" date="2011" name="Stand. Genomic Sci.">
        <title>Draft genome sequence of Caminibacter mediatlanticus strain TB-2, an epsilonproteobacterium isolated from a deep-sea hydrothermal vent.</title>
        <authorList>
            <person name="Giovannelli D."/>
            <person name="Ferriera S."/>
            <person name="Johnson J."/>
            <person name="Kravitz S."/>
            <person name="Perez-Rodriguez I."/>
            <person name="Ricci J."/>
            <person name="O'Brien C."/>
            <person name="Voordeckers J.W."/>
            <person name="Bini E."/>
            <person name="Vetriani C."/>
        </authorList>
    </citation>
    <scope>NUCLEOTIDE SEQUENCE [LARGE SCALE GENOMIC DNA]</scope>
    <source>
        <strain evidence="2 3">TB-2</strain>
    </source>
</reference>
<dbReference type="NCBIfam" id="TIGR03586">
    <property type="entry name" value="PseI"/>
    <property type="match status" value="1"/>
</dbReference>
<comment type="caution">
    <text evidence="2">The sequence shown here is derived from an EMBL/GenBank/DDBJ whole genome shotgun (WGS) entry which is preliminary data.</text>
</comment>
<evidence type="ECO:0000313" key="3">
    <source>
        <dbReference type="Proteomes" id="UP000003288"/>
    </source>
</evidence>
<dbReference type="InterPro" id="IPR013974">
    <property type="entry name" value="SAF"/>
</dbReference>
<dbReference type="SUPFAM" id="SSF51569">
    <property type="entry name" value="Aldolase"/>
    <property type="match status" value="1"/>
</dbReference>
<dbReference type="InterPro" id="IPR057736">
    <property type="entry name" value="SAF_PseI/NeuA/NeuB"/>
</dbReference>
<dbReference type="GO" id="GO:0047444">
    <property type="term" value="F:N-acylneuraminate-9-phosphate synthase activity"/>
    <property type="evidence" value="ECO:0007669"/>
    <property type="project" value="TreeGrafter"/>
</dbReference>
<dbReference type="RefSeq" id="WP_007474443.1">
    <property type="nucleotide sequence ID" value="NZ_ABCJ01000004.1"/>
</dbReference>
<dbReference type="Gene3D" id="3.90.1210.10">
    <property type="entry name" value="Antifreeze-like/N-acetylneuraminic acid synthase C-terminal domain"/>
    <property type="match status" value="1"/>
</dbReference>
<name>A0AAI9AH77_9BACT</name>
<protein>
    <submittedName>
        <fullName evidence="2">N-acetylneuraminic acid synthetase</fullName>
    </submittedName>
</protein>
<dbReference type="Pfam" id="PF03102">
    <property type="entry name" value="NeuB"/>
    <property type="match status" value="1"/>
</dbReference>
<dbReference type="PANTHER" id="PTHR42966">
    <property type="entry name" value="N-ACETYLNEURAMINATE SYNTHASE"/>
    <property type="match status" value="1"/>
</dbReference>
<dbReference type="CDD" id="cd11615">
    <property type="entry name" value="SAF_NeuB_like"/>
    <property type="match status" value="1"/>
</dbReference>